<evidence type="ECO:0000313" key="14">
    <source>
        <dbReference type="Proteomes" id="UP001595629"/>
    </source>
</evidence>
<feature type="domain" description="DALR anticodon binding" evidence="11">
    <location>
        <begin position="453"/>
        <end position="582"/>
    </location>
</feature>
<dbReference type="EC" id="6.1.1.19" evidence="9"/>
<evidence type="ECO:0000256" key="5">
    <source>
        <dbReference type="ARBA" id="ARBA00022840"/>
    </source>
</evidence>
<dbReference type="RefSeq" id="WP_386736308.1">
    <property type="nucleotide sequence ID" value="NZ_JBHRXI010000016.1"/>
</dbReference>
<comment type="catalytic activity">
    <reaction evidence="8 9">
        <text>tRNA(Arg) + L-arginine + ATP = L-arginyl-tRNA(Arg) + AMP + diphosphate</text>
        <dbReference type="Rhea" id="RHEA:20301"/>
        <dbReference type="Rhea" id="RHEA-COMP:9658"/>
        <dbReference type="Rhea" id="RHEA-COMP:9673"/>
        <dbReference type="ChEBI" id="CHEBI:30616"/>
        <dbReference type="ChEBI" id="CHEBI:32682"/>
        <dbReference type="ChEBI" id="CHEBI:33019"/>
        <dbReference type="ChEBI" id="CHEBI:78442"/>
        <dbReference type="ChEBI" id="CHEBI:78513"/>
        <dbReference type="ChEBI" id="CHEBI:456215"/>
        <dbReference type="EC" id="6.1.1.19"/>
    </reaction>
</comment>
<comment type="subunit">
    <text evidence="9">Monomer.</text>
</comment>
<keyword evidence="14" id="KW-1185">Reference proteome</keyword>
<dbReference type="Pfam" id="PF05746">
    <property type="entry name" value="DALR_1"/>
    <property type="match status" value="1"/>
</dbReference>
<sequence>MNLFTQIRGLVLDALAQMQSEGALPEGLDFANVTVEPPRDPLHGDMATNAAMVLAKPAGKKPRDIAETLAEKLGADERITSAEVAGPGFLNLRLAASVWQSVISTVLRDGTDFGRSDMGQGKTANVEFVSANPTGPLHVGHCRGAVFGDALAGLLQYAGYDVTREYWINDGGAQVDVLARSAYERYREANGLDFEVKEGLYPGDYLLPIGEALKEKFGDSMIDKPESEWLAPFRDFTIDEMMKQIREDLALLGVEMDVWTSERSYYDSGKIEKTLEELKELGLVYRGVLEPPKGKAPPEDWEPREQMLFKATEYGDDVDRPVQKSDGGWTYFAPDLAYHYDKVKRGFDVIIDVFGADHGGYVKRMKAIVAALDHEKRVNFDIKLCQLVKLFKNGEPFKMSKRAGTFITLRDVLEQVGPDVTRFVMLTRRNDAPLDFDFDKVLEQSRENPVFYVQYAHARVMSVLRRAEEAGMDADDAALLNADLSRVDHEAELAVAKKLAEWPRLVEIAARTNEPHRIAFYLYELAGEFHSLWNRGNDVPSLKFLQDGDVATSHAKMALARSVAVVIAAGLGILGVTPAQEMR</sequence>
<dbReference type="InterPro" id="IPR009080">
    <property type="entry name" value="tRNAsynth_Ia_anticodon-bd"/>
</dbReference>
<protein>
    <recommendedName>
        <fullName evidence="9">Arginine--tRNA ligase</fullName>
        <ecNumber evidence="9">6.1.1.19</ecNumber>
    </recommendedName>
    <alternativeName>
        <fullName evidence="9">Arginyl-tRNA synthetase</fullName>
        <shortName evidence="9">ArgRS</shortName>
    </alternativeName>
</protein>
<evidence type="ECO:0000256" key="9">
    <source>
        <dbReference type="HAMAP-Rule" id="MF_00123"/>
    </source>
</evidence>
<keyword evidence="4 9" id="KW-0547">Nucleotide-binding</keyword>
<feature type="domain" description="Arginyl tRNA synthetase N-terminal" evidence="12">
    <location>
        <begin position="5"/>
        <end position="94"/>
    </location>
</feature>
<evidence type="ECO:0000259" key="12">
    <source>
        <dbReference type="SMART" id="SM01016"/>
    </source>
</evidence>
<keyword evidence="7 9" id="KW-0030">Aminoacyl-tRNA synthetase</keyword>
<dbReference type="PRINTS" id="PR01038">
    <property type="entry name" value="TRNASYNTHARG"/>
</dbReference>
<organism evidence="13 14">
    <name type="scientific">Lutimaribacter marinistellae</name>
    <dbReference type="NCBI Taxonomy" id="1820329"/>
    <lineage>
        <taxon>Bacteria</taxon>
        <taxon>Pseudomonadati</taxon>
        <taxon>Pseudomonadota</taxon>
        <taxon>Alphaproteobacteria</taxon>
        <taxon>Rhodobacterales</taxon>
        <taxon>Roseobacteraceae</taxon>
        <taxon>Lutimaribacter</taxon>
    </lineage>
</organism>
<dbReference type="SMART" id="SM00836">
    <property type="entry name" value="DALR_1"/>
    <property type="match status" value="1"/>
</dbReference>
<dbReference type="SMART" id="SM01016">
    <property type="entry name" value="Arg_tRNA_synt_N"/>
    <property type="match status" value="1"/>
</dbReference>
<evidence type="ECO:0000256" key="10">
    <source>
        <dbReference type="RuleBase" id="RU363038"/>
    </source>
</evidence>
<evidence type="ECO:0000256" key="6">
    <source>
        <dbReference type="ARBA" id="ARBA00022917"/>
    </source>
</evidence>
<evidence type="ECO:0000256" key="3">
    <source>
        <dbReference type="ARBA" id="ARBA00022598"/>
    </source>
</evidence>
<dbReference type="EMBL" id="JBHRXI010000016">
    <property type="protein sequence ID" value="MFC3615035.1"/>
    <property type="molecule type" value="Genomic_DNA"/>
</dbReference>
<dbReference type="InterPro" id="IPR001278">
    <property type="entry name" value="Arg-tRNA-ligase"/>
</dbReference>
<dbReference type="InterPro" id="IPR035684">
    <property type="entry name" value="ArgRS_core"/>
</dbReference>
<gene>
    <name evidence="9 13" type="primary">argS</name>
    <name evidence="13" type="ORF">ACFORG_14800</name>
</gene>
<keyword evidence="2 9" id="KW-0963">Cytoplasm</keyword>
<proteinExistence type="inferred from homology"/>
<evidence type="ECO:0000256" key="2">
    <source>
        <dbReference type="ARBA" id="ARBA00022490"/>
    </source>
</evidence>
<dbReference type="Proteomes" id="UP001595629">
    <property type="component" value="Unassembled WGS sequence"/>
</dbReference>
<evidence type="ECO:0000313" key="13">
    <source>
        <dbReference type="EMBL" id="MFC3615035.1"/>
    </source>
</evidence>
<accession>A0ABV7TJG2</accession>
<dbReference type="InterPro" id="IPR036695">
    <property type="entry name" value="Arg-tRNA-synth_N_sf"/>
</dbReference>
<dbReference type="SUPFAM" id="SSF55190">
    <property type="entry name" value="Arginyl-tRNA synthetase (ArgRS), N-terminal 'additional' domain"/>
    <property type="match status" value="1"/>
</dbReference>
<dbReference type="Gene3D" id="3.30.1360.70">
    <property type="entry name" value="Arginyl tRNA synthetase N-terminal domain"/>
    <property type="match status" value="1"/>
</dbReference>
<comment type="similarity">
    <text evidence="1 9 10">Belongs to the class-I aminoacyl-tRNA synthetase family.</text>
</comment>
<dbReference type="PANTHER" id="PTHR11956">
    <property type="entry name" value="ARGINYL-TRNA SYNTHETASE"/>
    <property type="match status" value="1"/>
</dbReference>
<name>A0ABV7TJG2_9RHOB</name>
<keyword evidence="5 9" id="KW-0067">ATP-binding</keyword>
<dbReference type="CDD" id="cd00671">
    <property type="entry name" value="ArgRS_core"/>
    <property type="match status" value="1"/>
</dbReference>
<comment type="caution">
    <text evidence="13">The sequence shown here is derived from an EMBL/GenBank/DDBJ whole genome shotgun (WGS) entry which is preliminary data.</text>
</comment>
<dbReference type="InterPro" id="IPR008909">
    <property type="entry name" value="DALR_anticod-bd"/>
</dbReference>
<dbReference type="SUPFAM" id="SSF52374">
    <property type="entry name" value="Nucleotidylyl transferase"/>
    <property type="match status" value="1"/>
</dbReference>
<dbReference type="Pfam" id="PF00750">
    <property type="entry name" value="tRNA-synt_1d"/>
    <property type="match status" value="1"/>
</dbReference>
<keyword evidence="6 9" id="KW-0648">Protein biosynthesis</keyword>
<evidence type="ECO:0000256" key="7">
    <source>
        <dbReference type="ARBA" id="ARBA00023146"/>
    </source>
</evidence>
<keyword evidence="3 9" id="KW-0436">Ligase</keyword>
<dbReference type="Gene3D" id="3.40.50.620">
    <property type="entry name" value="HUPs"/>
    <property type="match status" value="1"/>
</dbReference>
<dbReference type="SUPFAM" id="SSF47323">
    <property type="entry name" value="Anticodon-binding domain of a subclass of class I aminoacyl-tRNA synthetases"/>
    <property type="match status" value="1"/>
</dbReference>
<dbReference type="Pfam" id="PF03485">
    <property type="entry name" value="Arg_tRNA_synt_N"/>
    <property type="match status" value="1"/>
</dbReference>
<evidence type="ECO:0000259" key="11">
    <source>
        <dbReference type="SMART" id="SM00836"/>
    </source>
</evidence>
<dbReference type="PANTHER" id="PTHR11956:SF5">
    <property type="entry name" value="ARGININE--TRNA LIGASE, CYTOPLASMIC"/>
    <property type="match status" value="1"/>
</dbReference>
<evidence type="ECO:0000256" key="1">
    <source>
        <dbReference type="ARBA" id="ARBA00005594"/>
    </source>
</evidence>
<comment type="subcellular location">
    <subcellularLocation>
        <location evidence="9">Cytoplasm</location>
    </subcellularLocation>
</comment>
<dbReference type="Gene3D" id="1.10.730.10">
    <property type="entry name" value="Isoleucyl-tRNA Synthetase, Domain 1"/>
    <property type="match status" value="1"/>
</dbReference>
<dbReference type="InterPro" id="IPR005148">
    <property type="entry name" value="Arg-tRNA-synth_N"/>
</dbReference>
<feature type="short sequence motif" description="'HIGH' region" evidence="9">
    <location>
        <begin position="131"/>
        <end position="141"/>
    </location>
</feature>
<evidence type="ECO:0000256" key="8">
    <source>
        <dbReference type="ARBA" id="ARBA00049339"/>
    </source>
</evidence>
<dbReference type="NCBIfam" id="TIGR00456">
    <property type="entry name" value="argS"/>
    <property type="match status" value="1"/>
</dbReference>
<dbReference type="InterPro" id="IPR014729">
    <property type="entry name" value="Rossmann-like_a/b/a_fold"/>
</dbReference>
<reference evidence="14" key="1">
    <citation type="journal article" date="2019" name="Int. J. Syst. Evol. Microbiol.">
        <title>The Global Catalogue of Microorganisms (GCM) 10K type strain sequencing project: providing services to taxonomists for standard genome sequencing and annotation.</title>
        <authorList>
            <consortium name="The Broad Institute Genomics Platform"/>
            <consortium name="The Broad Institute Genome Sequencing Center for Infectious Disease"/>
            <person name="Wu L."/>
            <person name="Ma J."/>
        </authorList>
    </citation>
    <scope>NUCLEOTIDE SEQUENCE [LARGE SCALE GENOMIC DNA]</scope>
    <source>
        <strain evidence="14">KCTC 42911</strain>
    </source>
</reference>
<dbReference type="PROSITE" id="PS00178">
    <property type="entry name" value="AA_TRNA_LIGASE_I"/>
    <property type="match status" value="1"/>
</dbReference>
<dbReference type="HAMAP" id="MF_00123">
    <property type="entry name" value="Arg_tRNA_synth"/>
    <property type="match status" value="1"/>
</dbReference>
<dbReference type="InterPro" id="IPR001412">
    <property type="entry name" value="aa-tRNA-synth_I_CS"/>
</dbReference>
<dbReference type="GO" id="GO:0004814">
    <property type="term" value="F:arginine-tRNA ligase activity"/>
    <property type="evidence" value="ECO:0007669"/>
    <property type="project" value="UniProtKB-EC"/>
</dbReference>
<evidence type="ECO:0000256" key="4">
    <source>
        <dbReference type="ARBA" id="ARBA00022741"/>
    </source>
</evidence>